<comment type="catalytic activity">
    <reaction evidence="2">
        <text>aldehydo-D-ribose 5-phosphate = D-ribulose 5-phosphate</text>
        <dbReference type="Rhea" id="RHEA:14657"/>
        <dbReference type="ChEBI" id="CHEBI:58121"/>
        <dbReference type="ChEBI" id="CHEBI:58273"/>
        <dbReference type="EC" id="5.3.1.6"/>
    </reaction>
</comment>
<feature type="binding site" evidence="2">
    <location>
        <position position="121"/>
    </location>
    <ligand>
        <name>substrate</name>
    </ligand>
</feature>
<dbReference type="InterPro" id="IPR037171">
    <property type="entry name" value="NagB/RpiA_transferase-like"/>
</dbReference>
<feature type="active site" description="Proton acceptor" evidence="2">
    <location>
        <position position="103"/>
    </location>
</feature>
<dbReference type="Gene3D" id="3.30.70.260">
    <property type="match status" value="1"/>
</dbReference>
<dbReference type="NCBIfam" id="NF001924">
    <property type="entry name" value="PRK00702.1"/>
    <property type="match status" value="1"/>
</dbReference>
<dbReference type="HAMAP" id="MF_00170">
    <property type="entry name" value="Rib_5P_isom_A"/>
    <property type="match status" value="1"/>
</dbReference>
<dbReference type="SUPFAM" id="SSF100950">
    <property type="entry name" value="NagB/RpiA/CoA transferase-like"/>
    <property type="match status" value="1"/>
</dbReference>
<name>A0ABW5P9L0_9BACL</name>
<dbReference type="InterPro" id="IPR004788">
    <property type="entry name" value="Ribose5P_isomerase_type_A"/>
</dbReference>
<gene>
    <name evidence="2 3" type="primary">rpiA</name>
    <name evidence="3" type="ORF">ACFSUF_01815</name>
</gene>
<dbReference type="EMBL" id="JBHUME010000002">
    <property type="protein sequence ID" value="MFD2611158.1"/>
    <property type="molecule type" value="Genomic_DNA"/>
</dbReference>
<keyword evidence="1 2" id="KW-0413">Isomerase</keyword>
<comment type="subunit">
    <text evidence="2">Homodimer.</text>
</comment>
<keyword evidence="4" id="KW-1185">Reference proteome</keyword>
<feature type="binding site" evidence="2">
    <location>
        <begin position="94"/>
        <end position="97"/>
    </location>
    <ligand>
        <name>substrate</name>
    </ligand>
</feature>
<feature type="binding site" evidence="2">
    <location>
        <begin position="81"/>
        <end position="84"/>
    </location>
    <ligand>
        <name>substrate</name>
    </ligand>
</feature>
<comment type="pathway">
    <text evidence="2">Carbohydrate degradation; pentose phosphate pathway; D-ribose 5-phosphate from D-ribulose 5-phosphate (non-oxidative stage): step 1/1.</text>
</comment>
<dbReference type="Gene3D" id="3.40.50.1360">
    <property type="match status" value="1"/>
</dbReference>
<evidence type="ECO:0000313" key="3">
    <source>
        <dbReference type="EMBL" id="MFD2611158.1"/>
    </source>
</evidence>
<comment type="caution">
    <text evidence="3">The sequence shown here is derived from an EMBL/GenBank/DDBJ whole genome shotgun (WGS) entry which is preliminary data.</text>
</comment>
<organism evidence="3 4">
    <name type="scientific">Paenibacillus gansuensis</name>
    <dbReference type="NCBI Taxonomy" id="306542"/>
    <lineage>
        <taxon>Bacteria</taxon>
        <taxon>Bacillati</taxon>
        <taxon>Bacillota</taxon>
        <taxon>Bacilli</taxon>
        <taxon>Bacillales</taxon>
        <taxon>Paenibacillaceae</taxon>
        <taxon>Paenibacillus</taxon>
    </lineage>
</organism>
<dbReference type="RefSeq" id="WP_377599520.1">
    <property type="nucleotide sequence ID" value="NZ_JBHUME010000002.1"/>
</dbReference>
<dbReference type="CDD" id="cd01398">
    <property type="entry name" value="RPI_A"/>
    <property type="match status" value="1"/>
</dbReference>
<evidence type="ECO:0000313" key="4">
    <source>
        <dbReference type="Proteomes" id="UP001597541"/>
    </source>
</evidence>
<evidence type="ECO:0000256" key="1">
    <source>
        <dbReference type="ARBA" id="ARBA00023235"/>
    </source>
</evidence>
<proteinExistence type="inferred from homology"/>
<comment type="similarity">
    <text evidence="2">Belongs to the ribose 5-phosphate isomerase family.</text>
</comment>
<dbReference type="GO" id="GO:0004751">
    <property type="term" value="F:ribose-5-phosphate isomerase activity"/>
    <property type="evidence" value="ECO:0007669"/>
    <property type="project" value="UniProtKB-EC"/>
</dbReference>
<dbReference type="InterPro" id="IPR020672">
    <property type="entry name" value="Ribose5P_isomerase_typA_subgr"/>
</dbReference>
<dbReference type="Proteomes" id="UP001597541">
    <property type="component" value="Unassembled WGS sequence"/>
</dbReference>
<evidence type="ECO:0000256" key="2">
    <source>
        <dbReference type="HAMAP-Rule" id="MF_00170"/>
    </source>
</evidence>
<reference evidence="4" key="1">
    <citation type="journal article" date="2019" name="Int. J. Syst. Evol. Microbiol.">
        <title>The Global Catalogue of Microorganisms (GCM) 10K type strain sequencing project: providing services to taxonomists for standard genome sequencing and annotation.</title>
        <authorList>
            <consortium name="The Broad Institute Genomics Platform"/>
            <consortium name="The Broad Institute Genome Sequencing Center for Infectious Disease"/>
            <person name="Wu L."/>
            <person name="Ma J."/>
        </authorList>
    </citation>
    <scope>NUCLEOTIDE SEQUENCE [LARGE SCALE GENOMIC DNA]</scope>
    <source>
        <strain evidence="4">KCTC 3950</strain>
    </source>
</reference>
<comment type="function">
    <text evidence="2">Catalyzes the reversible conversion of ribose-5-phosphate to ribulose 5-phosphate.</text>
</comment>
<dbReference type="EC" id="5.3.1.6" evidence="2"/>
<sequence>MNGKQAAGELAVKYIQDGMNVGLGTGSTVYWTILKLGERVREGLQVRAVPTSVRTEELAREQGIPLIQFADLARPLDLTIDGADEVNPQLSLIKGGGGALLREKLVAAYSERFIVVADDTKEVAALGRFPLPVEVVPFGWEITSRRLAALGCEPILRRSDRDGTTYHTDNGNYILDCRFGTISDPGSLGRELNALPGVVEHGLFVGMAERCLLGGENGSVREIVIR</sequence>
<feature type="binding site" evidence="2">
    <location>
        <begin position="25"/>
        <end position="28"/>
    </location>
    <ligand>
        <name>substrate</name>
    </ligand>
</feature>
<dbReference type="SUPFAM" id="SSF75445">
    <property type="entry name" value="D-ribose-5-phosphate isomerase (RpiA), lid domain"/>
    <property type="match status" value="1"/>
</dbReference>
<dbReference type="NCBIfam" id="TIGR00021">
    <property type="entry name" value="rpiA"/>
    <property type="match status" value="1"/>
</dbReference>
<dbReference type="PANTHER" id="PTHR11934">
    <property type="entry name" value="RIBOSE-5-PHOSPHATE ISOMERASE"/>
    <property type="match status" value="1"/>
</dbReference>
<dbReference type="Pfam" id="PF06026">
    <property type="entry name" value="Rib_5-P_isom_A"/>
    <property type="match status" value="1"/>
</dbReference>
<protein>
    <recommendedName>
        <fullName evidence="2">Ribose-5-phosphate isomerase A</fullName>
        <ecNumber evidence="2">5.3.1.6</ecNumber>
    </recommendedName>
    <alternativeName>
        <fullName evidence="2">Phosphoriboisomerase A</fullName>
        <shortName evidence="2">PRI</shortName>
    </alternativeName>
</protein>
<dbReference type="PANTHER" id="PTHR11934:SF0">
    <property type="entry name" value="RIBOSE-5-PHOSPHATE ISOMERASE"/>
    <property type="match status" value="1"/>
</dbReference>
<accession>A0ABW5P9L0</accession>